<sequence>MQRPPRDRVGWVHVRQVWLPGWRPAQWAYEVQHLEVTLESFWTAQRDAEAGLDVEPWDELMLTAYTTFLTDDLKEVEDFFAPFIDRPEFARHPDRVDCPHEYANEEWSGETPARYSLTRRAWAAFLLCTQERKLDLHWTEGPQALAGRVLRVGLGDFDLLTAQGLHTMTFGQRYGAQVWAEAAEGYAEGWTEPGSRIALDPSALPLWSFAQAAWIWSSEDGC</sequence>
<proteinExistence type="predicted"/>
<dbReference type="EMBL" id="JBHSWB010000001">
    <property type="protein sequence ID" value="MFC6661704.1"/>
    <property type="molecule type" value="Genomic_DNA"/>
</dbReference>
<organism evidence="1 2">
    <name type="scientific">Deinococcus multiflagellatus</name>
    <dbReference type="NCBI Taxonomy" id="1656887"/>
    <lineage>
        <taxon>Bacteria</taxon>
        <taxon>Thermotogati</taxon>
        <taxon>Deinococcota</taxon>
        <taxon>Deinococci</taxon>
        <taxon>Deinococcales</taxon>
        <taxon>Deinococcaceae</taxon>
        <taxon>Deinococcus</taxon>
    </lineage>
</organism>
<evidence type="ECO:0000313" key="2">
    <source>
        <dbReference type="Proteomes" id="UP001596317"/>
    </source>
</evidence>
<name>A0ABW1ZLC1_9DEIO</name>
<evidence type="ECO:0000313" key="1">
    <source>
        <dbReference type="EMBL" id="MFC6661704.1"/>
    </source>
</evidence>
<dbReference type="RefSeq" id="WP_380057315.1">
    <property type="nucleotide sequence ID" value="NZ_JBHSWB010000001.1"/>
</dbReference>
<comment type="caution">
    <text evidence="1">The sequence shown here is derived from an EMBL/GenBank/DDBJ whole genome shotgun (WGS) entry which is preliminary data.</text>
</comment>
<protein>
    <submittedName>
        <fullName evidence="1">Uncharacterized protein</fullName>
    </submittedName>
</protein>
<gene>
    <name evidence="1" type="ORF">ACFP90_16230</name>
</gene>
<keyword evidence="2" id="KW-1185">Reference proteome</keyword>
<accession>A0ABW1ZLC1</accession>
<dbReference type="Proteomes" id="UP001596317">
    <property type="component" value="Unassembled WGS sequence"/>
</dbReference>
<reference evidence="2" key="1">
    <citation type="journal article" date="2019" name="Int. J. Syst. Evol. Microbiol.">
        <title>The Global Catalogue of Microorganisms (GCM) 10K type strain sequencing project: providing services to taxonomists for standard genome sequencing and annotation.</title>
        <authorList>
            <consortium name="The Broad Institute Genomics Platform"/>
            <consortium name="The Broad Institute Genome Sequencing Center for Infectious Disease"/>
            <person name="Wu L."/>
            <person name="Ma J."/>
        </authorList>
    </citation>
    <scope>NUCLEOTIDE SEQUENCE [LARGE SCALE GENOMIC DNA]</scope>
    <source>
        <strain evidence="2">CCUG 63830</strain>
    </source>
</reference>